<sequence>MGSGLTRSCKGWGMAIVEVLSGGRGWSYRCSRRRRPGLDSGGREVVAGAPRSEVVIVEATVYAAFGRRWVVAATVSSRLETLVSKRKTLLRLWLGKAGLSPSVGLSC</sequence>
<dbReference type="EMBL" id="JBBPBN010002078">
    <property type="protein sequence ID" value="KAK8476760.1"/>
    <property type="molecule type" value="Genomic_DNA"/>
</dbReference>
<organism evidence="1 2">
    <name type="scientific">Hibiscus sabdariffa</name>
    <name type="common">roselle</name>
    <dbReference type="NCBI Taxonomy" id="183260"/>
    <lineage>
        <taxon>Eukaryota</taxon>
        <taxon>Viridiplantae</taxon>
        <taxon>Streptophyta</taxon>
        <taxon>Embryophyta</taxon>
        <taxon>Tracheophyta</taxon>
        <taxon>Spermatophyta</taxon>
        <taxon>Magnoliopsida</taxon>
        <taxon>eudicotyledons</taxon>
        <taxon>Gunneridae</taxon>
        <taxon>Pentapetalae</taxon>
        <taxon>rosids</taxon>
        <taxon>malvids</taxon>
        <taxon>Malvales</taxon>
        <taxon>Malvaceae</taxon>
        <taxon>Malvoideae</taxon>
        <taxon>Hibiscus</taxon>
    </lineage>
</organism>
<reference evidence="1 2" key="1">
    <citation type="journal article" date="2024" name="G3 (Bethesda)">
        <title>Genome assembly of Hibiscus sabdariffa L. provides insights into metabolisms of medicinal natural products.</title>
        <authorList>
            <person name="Kim T."/>
        </authorList>
    </citation>
    <scope>NUCLEOTIDE SEQUENCE [LARGE SCALE GENOMIC DNA]</scope>
    <source>
        <strain evidence="1">TK-2024</strain>
        <tissue evidence="1">Old leaves</tissue>
    </source>
</reference>
<dbReference type="Proteomes" id="UP001396334">
    <property type="component" value="Unassembled WGS sequence"/>
</dbReference>
<gene>
    <name evidence="1" type="ORF">V6N11_063524</name>
</gene>
<proteinExistence type="predicted"/>
<keyword evidence="2" id="KW-1185">Reference proteome</keyword>
<evidence type="ECO:0000313" key="2">
    <source>
        <dbReference type="Proteomes" id="UP001396334"/>
    </source>
</evidence>
<comment type="caution">
    <text evidence="1">The sequence shown here is derived from an EMBL/GenBank/DDBJ whole genome shotgun (WGS) entry which is preliminary data.</text>
</comment>
<name>A0ABR1Z9T4_9ROSI</name>
<protein>
    <submittedName>
        <fullName evidence="1">Uncharacterized protein</fullName>
    </submittedName>
</protein>
<accession>A0ABR1Z9T4</accession>
<evidence type="ECO:0000313" key="1">
    <source>
        <dbReference type="EMBL" id="KAK8476760.1"/>
    </source>
</evidence>